<dbReference type="Proteomes" id="UP000289805">
    <property type="component" value="Unassembled WGS sequence"/>
</dbReference>
<evidence type="ECO:0000313" key="4">
    <source>
        <dbReference type="Proteomes" id="UP000289805"/>
    </source>
</evidence>
<dbReference type="AlphaFoldDB" id="A0A4Q1L1G1"/>
<feature type="compositionally biased region" description="Gly residues" evidence="1">
    <location>
        <begin position="78"/>
        <end position="103"/>
    </location>
</feature>
<dbReference type="Proteomes" id="UP000290517">
    <property type="component" value="Unassembled WGS sequence"/>
</dbReference>
<gene>
    <name evidence="2" type="ORF">EQW73_07025</name>
    <name evidence="3" type="ORF">EQW78_00080</name>
</gene>
<proteinExistence type="predicted"/>
<evidence type="ECO:0000313" key="3">
    <source>
        <dbReference type="EMBL" id="RXR36607.1"/>
    </source>
</evidence>
<evidence type="ECO:0000313" key="5">
    <source>
        <dbReference type="Proteomes" id="UP000290517"/>
    </source>
</evidence>
<feature type="region of interest" description="Disordered" evidence="1">
    <location>
        <begin position="1"/>
        <end position="114"/>
    </location>
</feature>
<keyword evidence="5" id="KW-1185">Reference proteome</keyword>
<accession>A0A4Q1L1G1</accession>
<name>A0A4Q1L1G1_9CELL</name>
<sequence length="281" mass="28514">MGTSGSFGGSGGRDAGDLRDNITAWLDATGDTGGADGTDAGSADGSDRPSEPTRPGTPGQPPKVDLGPALRVLLNSRGRGGGSDGPGGGGGGGSRGGSGGRSSGGATRSVGRVSRAAGRAGRLALAYSSGNREALSEAGLNYDELQALGDPVAIGLKIIETAFEAQADSTLADAEERDIVATVVEWILEQPTDQPPTPEDVVRKSIETTIAETALTEVSATVYAKEASFEKRRSLERQIRDVAAEYAAQATLNPGGATEQQMAQAIENGIRDIGQIFGVTS</sequence>
<feature type="compositionally biased region" description="Low complexity" evidence="1">
    <location>
        <begin position="104"/>
        <end position="114"/>
    </location>
</feature>
<dbReference type="EMBL" id="SDJQ01000001">
    <property type="protein sequence ID" value="RXR36607.1"/>
    <property type="molecule type" value="Genomic_DNA"/>
</dbReference>
<organism evidence="3 4">
    <name type="scientific">Oerskovia turbata</name>
    <dbReference type="NCBI Taxonomy" id="1713"/>
    <lineage>
        <taxon>Bacteria</taxon>
        <taxon>Bacillati</taxon>
        <taxon>Actinomycetota</taxon>
        <taxon>Actinomycetes</taxon>
        <taxon>Micrococcales</taxon>
        <taxon>Cellulomonadaceae</taxon>
        <taxon>Oerskovia</taxon>
    </lineage>
</organism>
<evidence type="ECO:0000313" key="2">
    <source>
        <dbReference type="EMBL" id="RXR26105.1"/>
    </source>
</evidence>
<comment type="caution">
    <text evidence="3">The sequence shown here is derived from an EMBL/GenBank/DDBJ whole genome shotgun (WGS) entry which is preliminary data.</text>
</comment>
<dbReference type="OrthoDB" id="4775525at2"/>
<feature type="compositionally biased region" description="Gly residues" evidence="1">
    <location>
        <begin position="1"/>
        <end position="13"/>
    </location>
</feature>
<evidence type="ECO:0000256" key="1">
    <source>
        <dbReference type="SAM" id="MobiDB-lite"/>
    </source>
</evidence>
<protein>
    <submittedName>
        <fullName evidence="3">Uncharacterized protein</fullName>
    </submittedName>
</protein>
<dbReference type="EMBL" id="SDJR01000004">
    <property type="protein sequence ID" value="RXR26105.1"/>
    <property type="molecule type" value="Genomic_DNA"/>
</dbReference>
<dbReference type="STRING" id="1713.GCA_000718325_02188"/>
<reference evidence="4 5" key="1">
    <citation type="submission" date="2019-01" db="EMBL/GenBank/DDBJ databases">
        <title>Oerskovia turbata Genome sequencing and assembly.</title>
        <authorList>
            <person name="Dou T."/>
        </authorList>
    </citation>
    <scope>NUCLEOTIDE SEQUENCE [LARGE SCALE GENOMIC DNA]</scope>
    <source>
        <strain evidence="3 4">JCM12123</strain>
        <strain evidence="2 5">JCM3160</strain>
    </source>
</reference>